<dbReference type="EMBL" id="CABWKZ010000017">
    <property type="protein sequence ID" value="VXA55837.1"/>
    <property type="molecule type" value="Genomic_DNA"/>
</dbReference>
<dbReference type="AlphaFoldDB" id="A0A653K748"/>
<keyword evidence="1" id="KW-0812">Transmembrane</keyword>
<feature type="transmembrane region" description="Helical" evidence="1">
    <location>
        <begin position="148"/>
        <end position="169"/>
    </location>
</feature>
<organism evidence="2 3">
    <name type="scientific">Acinetobacter proteolyticus</name>
    <dbReference type="NCBI Taxonomy" id="1776741"/>
    <lineage>
        <taxon>Bacteria</taxon>
        <taxon>Pseudomonadati</taxon>
        <taxon>Pseudomonadota</taxon>
        <taxon>Gammaproteobacteria</taxon>
        <taxon>Moraxellales</taxon>
        <taxon>Moraxellaceae</taxon>
        <taxon>Acinetobacter</taxon>
    </lineage>
</organism>
<feature type="transmembrane region" description="Helical" evidence="1">
    <location>
        <begin position="64"/>
        <end position="96"/>
    </location>
</feature>
<reference evidence="2 3" key="1">
    <citation type="submission" date="2019-10" db="EMBL/GenBank/DDBJ databases">
        <authorList>
            <person name="Karimi E."/>
        </authorList>
    </citation>
    <scope>NUCLEOTIDE SEQUENCE [LARGE SCALE GENOMIC DNA]</scope>
    <source>
        <strain evidence="2">Acinetobacter sp. 8BE</strain>
    </source>
</reference>
<evidence type="ECO:0000313" key="2">
    <source>
        <dbReference type="EMBL" id="VXA55837.1"/>
    </source>
</evidence>
<gene>
    <name evidence="2" type="ORF">ACI8B_240160</name>
</gene>
<dbReference type="Proteomes" id="UP000430404">
    <property type="component" value="Unassembled WGS sequence"/>
</dbReference>
<evidence type="ECO:0000256" key="1">
    <source>
        <dbReference type="SAM" id="Phobius"/>
    </source>
</evidence>
<proteinExistence type="predicted"/>
<protein>
    <submittedName>
        <fullName evidence="2">Uncharacterized protein</fullName>
    </submittedName>
</protein>
<name>A0A653K748_9GAMM</name>
<feature type="transmembrane region" description="Helical" evidence="1">
    <location>
        <begin position="195"/>
        <end position="215"/>
    </location>
</feature>
<feature type="transmembrane region" description="Helical" evidence="1">
    <location>
        <begin position="36"/>
        <end position="58"/>
    </location>
</feature>
<evidence type="ECO:0000313" key="3">
    <source>
        <dbReference type="Proteomes" id="UP000430404"/>
    </source>
</evidence>
<sequence>MNQLDDLLRVLNDFSPIPAKNKDGKLEKLSKKISKYIIIITISLFTLLLLLIGWHNFLSPLSRIFIIITQIVALSAVILPAAYMLFDISIGVWSIINLKKRSYEWLILEINHDKEAIKQLIRFDEKLLEEAKQWLELKCIRMKNRISTLLGSSDKFALFSLMGLGWSVYKEFSKQKTTANTTSNFFITGDITHDIFLMGVAFLTGLALGAMVVNYQVQRYTYLIELLQFSLKEKKAD</sequence>
<dbReference type="RefSeq" id="WP_159725274.1">
    <property type="nucleotide sequence ID" value="NZ_LR732744.1"/>
</dbReference>
<accession>A0A653K748</accession>
<keyword evidence="1" id="KW-1133">Transmembrane helix</keyword>
<keyword evidence="1" id="KW-0472">Membrane</keyword>